<sequence length="1159" mass="127275">MGIDVLTPVGQRRSQMVVWCKMGGDGMKIRCHLTCESNWFKFTAMSGGNSPYRRHKNDVEFGDSGGTGGFGDDESASDPFDIVSTKSAPVHRLKRWRQAALVLNASRRFRYTLDLKREEEKKQIIAKIRTHAQVIRAAYLFQAAGAQPNGTERAPPSPIPTGDYSISPDQLASMTRDHDFSALQNYGGVNGLSEKLKTNPDKGIHDDESNILERKNVFGSNTYPRKKGRSFWRFVLDACRDTTLIILMVAAAASLALGIKTEGIKEGWYDGGSIAMAVIIVIVVTAVSDYKQSLQFQNLNEEKQNIHLEVVRGGRRVEISIFDIVVGDVLPLKIGDQVPADGIIISAHSLAIDESSMTGESKIVHKDQKAPFLMSGCKVADGYGTMLVTSVGINTEWGLLMASISEDNGEETPLQVRLNGVATFIGIVGLAVAILVLVVLLARYFTGHTKDTEQTDKFIAGKTSLSDAVDGAIKIFTVAVTIVVVAVPEGLPLAVTLTLAYSMRKMMADKALVRRLSACETMGSATTICSDKTGTLTLNMMTIVEAYICGKKIDPPNNKSELSSGVVSLLIEGIAQNTTGSVFLPEGGGNVEVSGSPTEKAILQWGVNLGMNFDIVRSESTIVHAFPFNSEKKRGGVAVKLVILVFFNCEMCYFILKRFFSYLQPDSEVHIHWKGAAEIVLAACTSYMDTNETLVPLDNDKVEYFKKAIETMAAGSLRCVALAYRTMKGDTFPSTEEELEYWQMPEDDLVLLAIVGLKDPCRPNVKDAVLLCKKAGVKVRMVTGDNLQTARAIALECGILESNADAKEPNLIEGKTFRGYSEEQRLEVADKISVMGRSSPNDKLLLVQALRKNGHVVAVTGDGTNDAPALHEADIGLAMGIQGTEVAKESSDIIILDDNFASVVKVVRWGRSVYANIQKFIQFQLTVNVAALVINVVAAVSSGDVPLNAVQLLWVNLIMDTLGALALATEPPTDHLMDRTPVGRREPLITNIMWRNLLIQAFYQVTVLLVLNFDGIRILNLEHESDKQAVKKKNTLIFNAFVFSQIFNEFNARKPDEMNVFKGVTKNRLFMGIVGFTVVLQVVIIMFLGKFTTTTRLSWQFWLISIVIGIISWPLAVVGKLIPVSERPFSEYFYNIYKSCKPSFLRQNRGSSRANMDDT</sequence>
<keyword evidence="14 17" id="KW-0406">Ion transport</keyword>
<dbReference type="InterPro" id="IPR004014">
    <property type="entry name" value="ATPase_P-typ_cation-transptr_N"/>
</dbReference>
<evidence type="ECO:0000256" key="6">
    <source>
        <dbReference type="ARBA" id="ARBA00022723"/>
    </source>
</evidence>
<evidence type="ECO:0000256" key="11">
    <source>
        <dbReference type="ARBA" id="ARBA00022860"/>
    </source>
</evidence>
<dbReference type="GO" id="GO:0005524">
    <property type="term" value="F:ATP binding"/>
    <property type="evidence" value="ECO:0007669"/>
    <property type="project" value="UniProtKB-KW"/>
</dbReference>
<dbReference type="FunFam" id="1.20.1110.10:FF:000097">
    <property type="entry name" value="Calcium-transporting ATPase 9 plasma membrane-type"/>
    <property type="match status" value="1"/>
</dbReference>
<keyword evidence="4 17" id="KW-0109">Calcium transport</keyword>
<dbReference type="InterPro" id="IPR044492">
    <property type="entry name" value="P_typ_ATPase_HD_dom"/>
</dbReference>
<evidence type="ECO:0000256" key="12">
    <source>
        <dbReference type="ARBA" id="ARBA00022967"/>
    </source>
</evidence>
<dbReference type="Gene3D" id="3.40.1110.10">
    <property type="entry name" value="Calcium-transporting ATPase, cytoplasmic domain N"/>
    <property type="match status" value="1"/>
</dbReference>
<dbReference type="InterPro" id="IPR036412">
    <property type="entry name" value="HAD-like_sf"/>
</dbReference>
<dbReference type="GO" id="GO:0012505">
    <property type="term" value="C:endomembrane system"/>
    <property type="evidence" value="ECO:0007669"/>
    <property type="project" value="UniProtKB-SubCell"/>
</dbReference>
<evidence type="ECO:0000256" key="1">
    <source>
        <dbReference type="ARBA" id="ARBA00004127"/>
    </source>
</evidence>
<reference evidence="20 21" key="1">
    <citation type="submission" date="2024-04" db="EMBL/GenBank/DDBJ databases">
        <title>The reference genome of an endangered Asteraceae, Deinandra increscens subsp. villosa, native to the Central Coast of California.</title>
        <authorList>
            <person name="Guilliams M."/>
            <person name="Hasenstab-Lehman K."/>
            <person name="Meyer R."/>
            <person name="Mcevoy S."/>
        </authorList>
    </citation>
    <scope>NUCLEOTIDE SEQUENCE [LARGE SCALE GENOMIC DNA]</scope>
    <source>
        <tissue evidence="20">Leaf</tissue>
    </source>
</reference>
<dbReference type="Pfam" id="PF13246">
    <property type="entry name" value="Cation_ATPase"/>
    <property type="match status" value="1"/>
</dbReference>
<dbReference type="InterPro" id="IPR023299">
    <property type="entry name" value="ATPase_P-typ_cyto_dom_N"/>
</dbReference>
<dbReference type="GO" id="GO:0046872">
    <property type="term" value="F:metal ion binding"/>
    <property type="evidence" value="ECO:0007669"/>
    <property type="project" value="UniProtKB-KW"/>
</dbReference>
<dbReference type="FunFam" id="1.20.1110.10:FF:000036">
    <property type="entry name" value="Calcium-transporting ATPase"/>
    <property type="match status" value="1"/>
</dbReference>
<dbReference type="CDD" id="cd02081">
    <property type="entry name" value="P-type_ATPase_Ca_PMCA-like"/>
    <property type="match status" value="1"/>
</dbReference>
<comment type="catalytic activity">
    <reaction evidence="16 17">
        <text>Ca(2+)(in) + ATP + H2O = Ca(2+)(out) + ADP + phosphate + H(+)</text>
        <dbReference type="Rhea" id="RHEA:18105"/>
        <dbReference type="ChEBI" id="CHEBI:15377"/>
        <dbReference type="ChEBI" id="CHEBI:15378"/>
        <dbReference type="ChEBI" id="CHEBI:29108"/>
        <dbReference type="ChEBI" id="CHEBI:30616"/>
        <dbReference type="ChEBI" id="CHEBI:43474"/>
        <dbReference type="ChEBI" id="CHEBI:456216"/>
        <dbReference type="EC" id="7.2.2.10"/>
    </reaction>
</comment>
<feature type="transmembrane region" description="Helical" evidence="17">
    <location>
        <begin position="1069"/>
        <end position="1089"/>
    </location>
</feature>
<keyword evidence="5 17" id="KW-0812">Transmembrane</keyword>
<dbReference type="FunFam" id="3.40.50.1000:FF:000011">
    <property type="entry name" value="Calcium-transporting ATPase"/>
    <property type="match status" value="1"/>
</dbReference>
<protein>
    <recommendedName>
        <fullName evidence="17">Calcium-transporting ATPase</fullName>
        <ecNumber evidence="17">7.2.2.10</ecNumber>
    </recommendedName>
</protein>
<evidence type="ECO:0000313" key="20">
    <source>
        <dbReference type="EMBL" id="KAK9078896.1"/>
    </source>
</evidence>
<evidence type="ECO:0000256" key="16">
    <source>
        <dbReference type="ARBA" id="ARBA00048694"/>
    </source>
</evidence>
<evidence type="ECO:0000256" key="15">
    <source>
        <dbReference type="ARBA" id="ARBA00023136"/>
    </source>
</evidence>
<proteinExistence type="inferred from homology"/>
<dbReference type="InterPro" id="IPR001757">
    <property type="entry name" value="P_typ_ATPase"/>
</dbReference>
<dbReference type="InterPro" id="IPR008250">
    <property type="entry name" value="ATPase_P-typ_transduc_dom_A_sf"/>
</dbReference>
<dbReference type="SFLD" id="SFLDG00002">
    <property type="entry name" value="C1.7:_P-type_atpase_like"/>
    <property type="match status" value="1"/>
</dbReference>
<feature type="transmembrane region" description="Helical" evidence="17">
    <location>
        <begin position="1101"/>
        <end position="1122"/>
    </location>
</feature>
<dbReference type="Gene3D" id="1.20.1110.10">
    <property type="entry name" value="Calcium-transporting ATPase, transmembrane domain"/>
    <property type="match status" value="1"/>
</dbReference>
<comment type="similarity">
    <text evidence="2 17">Belongs to the cation transport ATPase (P-type) (TC 3.A.3) family. Type IIB subfamily.</text>
</comment>
<keyword evidence="10" id="KW-0460">Magnesium</keyword>
<dbReference type="InterPro" id="IPR006068">
    <property type="entry name" value="ATPase_P-typ_cation-transptr_C"/>
</dbReference>
<keyword evidence="15 17" id="KW-0472">Membrane</keyword>
<dbReference type="EC" id="7.2.2.10" evidence="17"/>
<keyword evidence="9 17" id="KW-0067">ATP-binding</keyword>
<keyword evidence="21" id="KW-1185">Reference proteome</keyword>
<dbReference type="InterPro" id="IPR059000">
    <property type="entry name" value="ATPase_P-type_domA"/>
</dbReference>
<evidence type="ECO:0000256" key="9">
    <source>
        <dbReference type="ARBA" id="ARBA00022840"/>
    </source>
</evidence>
<evidence type="ECO:0000256" key="3">
    <source>
        <dbReference type="ARBA" id="ARBA00022448"/>
    </source>
</evidence>
<feature type="region of interest" description="Disordered" evidence="18">
    <location>
        <begin position="57"/>
        <end position="78"/>
    </location>
</feature>
<evidence type="ECO:0000256" key="2">
    <source>
        <dbReference type="ARBA" id="ARBA00006124"/>
    </source>
</evidence>
<dbReference type="InterPro" id="IPR023214">
    <property type="entry name" value="HAD_sf"/>
</dbReference>
<feature type="transmembrane region" description="Helical" evidence="17">
    <location>
        <begin position="421"/>
        <end position="445"/>
    </location>
</feature>
<dbReference type="Pfam" id="PF12515">
    <property type="entry name" value="CaATP_NAI"/>
    <property type="match status" value="1"/>
</dbReference>
<dbReference type="Pfam" id="PF00690">
    <property type="entry name" value="Cation_ATPase_N"/>
    <property type="match status" value="1"/>
</dbReference>
<evidence type="ECO:0000256" key="17">
    <source>
        <dbReference type="RuleBase" id="RU361146"/>
    </source>
</evidence>
<dbReference type="PANTHER" id="PTHR24093">
    <property type="entry name" value="CATION TRANSPORTING ATPASE"/>
    <property type="match status" value="1"/>
</dbReference>
<organism evidence="20 21">
    <name type="scientific">Deinandra increscens subsp. villosa</name>
    <dbReference type="NCBI Taxonomy" id="3103831"/>
    <lineage>
        <taxon>Eukaryota</taxon>
        <taxon>Viridiplantae</taxon>
        <taxon>Streptophyta</taxon>
        <taxon>Embryophyta</taxon>
        <taxon>Tracheophyta</taxon>
        <taxon>Spermatophyta</taxon>
        <taxon>Magnoliopsida</taxon>
        <taxon>eudicotyledons</taxon>
        <taxon>Gunneridae</taxon>
        <taxon>Pentapetalae</taxon>
        <taxon>asterids</taxon>
        <taxon>campanulids</taxon>
        <taxon>Asterales</taxon>
        <taxon>Asteraceae</taxon>
        <taxon>Asteroideae</taxon>
        <taxon>Heliantheae alliance</taxon>
        <taxon>Madieae</taxon>
        <taxon>Madiinae</taxon>
        <taxon>Deinandra</taxon>
    </lineage>
</organism>
<evidence type="ECO:0000256" key="13">
    <source>
        <dbReference type="ARBA" id="ARBA00022989"/>
    </source>
</evidence>
<dbReference type="SFLD" id="SFLDF00027">
    <property type="entry name" value="p-type_atpase"/>
    <property type="match status" value="1"/>
</dbReference>
<dbReference type="GO" id="GO:0005388">
    <property type="term" value="F:P-type calcium transporter activity"/>
    <property type="evidence" value="ECO:0007669"/>
    <property type="project" value="UniProtKB-EC"/>
</dbReference>
<dbReference type="AlphaFoldDB" id="A0AAP0DPN7"/>
<name>A0AAP0DPN7_9ASTR</name>
<dbReference type="SUPFAM" id="SSF56784">
    <property type="entry name" value="HAD-like"/>
    <property type="match status" value="1"/>
</dbReference>
<dbReference type="SUPFAM" id="SSF81660">
    <property type="entry name" value="Metal cation-transporting ATPase, ATP-binding domain N"/>
    <property type="match status" value="1"/>
</dbReference>
<comment type="function">
    <text evidence="17">Catalyzes the hydrolysis of ATP coupled with the transport of calcium.</text>
</comment>
<evidence type="ECO:0000256" key="4">
    <source>
        <dbReference type="ARBA" id="ARBA00022568"/>
    </source>
</evidence>
<keyword evidence="3 17" id="KW-0813">Transport</keyword>
<dbReference type="GO" id="GO:0005886">
    <property type="term" value="C:plasma membrane"/>
    <property type="evidence" value="ECO:0007669"/>
    <property type="project" value="UniProtKB-ARBA"/>
</dbReference>
<dbReference type="Gene3D" id="3.40.50.1000">
    <property type="entry name" value="HAD superfamily/HAD-like"/>
    <property type="match status" value="1"/>
</dbReference>
<evidence type="ECO:0000256" key="10">
    <source>
        <dbReference type="ARBA" id="ARBA00022842"/>
    </source>
</evidence>
<evidence type="ECO:0000256" key="5">
    <source>
        <dbReference type="ARBA" id="ARBA00022692"/>
    </source>
</evidence>
<dbReference type="SUPFAM" id="SSF81653">
    <property type="entry name" value="Calcium ATPase, transduction domain A"/>
    <property type="match status" value="1"/>
</dbReference>
<dbReference type="PRINTS" id="PR00119">
    <property type="entry name" value="CATATPASE"/>
</dbReference>
<dbReference type="NCBIfam" id="TIGR01494">
    <property type="entry name" value="ATPase_P-type"/>
    <property type="match status" value="2"/>
</dbReference>
<dbReference type="PRINTS" id="PR00121">
    <property type="entry name" value="NAKATPASE"/>
</dbReference>
<keyword evidence="12" id="KW-1278">Translocase</keyword>
<dbReference type="Gene3D" id="2.70.150.10">
    <property type="entry name" value="Calcium-transporting ATPase, cytoplasmic transduction domain A"/>
    <property type="match status" value="1"/>
</dbReference>
<gene>
    <name evidence="20" type="ORF">SSX86_002955</name>
</gene>
<feature type="transmembrane region" description="Helical" evidence="17">
    <location>
        <begin position="234"/>
        <end position="259"/>
    </location>
</feature>
<keyword evidence="7 17" id="KW-0547">Nucleotide-binding</keyword>
<dbReference type="NCBIfam" id="TIGR01517">
    <property type="entry name" value="ATPase-IIB_Ca"/>
    <property type="match status" value="1"/>
</dbReference>
<keyword evidence="13 17" id="KW-1133">Transmembrane helix</keyword>
<dbReference type="Gene3D" id="1.20.5.170">
    <property type="match status" value="1"/>
</dbReference>
<dbReference type="EMBL" id="JBCNJP010000006">
    <property type="protein sequence ID" value="KAK9078896.1"/>
    <property type="molecule type" value="Genomic_DNA"/>
</dbReference>
<keyword evidence="11" id="KW-0112">Calmodulin-binding</keyword>
<evidence type="ECO:0000256" key="14">
    <source>
        <dbReference type="ARBA" id="ARBA00023065"/>
    </source>
</evidence>
<keyword evidence="6" id="KW-0479">Metal-binding</keyword>
<comment type="subcellular location">
    <subcellularLocation>
        <location evidence="1">Endomembrane system</location>
        <topology evidence="1">Multi-pass membrane protein</topology>
    </subcellularLocation>
    <subcellularLocation>
        <location evidence="17">Membrane</location>
        <topology evidence="17">Multi-pass membrane protein</topology>
    </subcellularLocation>
</comment>
<dbReference type="GO" id="GO:0005516">
    <property type="term" value="F:calmodulin binding"/>
    <property type="evidence" value="ECO:0007669"/>
    <property type="project" value="UniProtKB-KW"/>
</dbReference>
<evidence type="ECO:0000313" key="21">
    <source>
        <dbReference type="Proteomes" id="UP001408789"/>
    </source>
</evidence>
<dbReference type="FunFam" id="2.70.150.10:FF:000006">
    <property type="entry name" value="Calcium-transporting ATPase"/>
    <property type="match status" value="1"/>
</dbReference>
<feature type="domain" description="Cation-transporting P-type ATPase N-terminal" evidence="19">
    <location>
        <begin position="179"/>
        <end position="259"/>
    </location>
</feature>
<dbReference type="FunFam" id="1.20.1110.10:FF:000039">
    <property type="entry name" value="Calcium-transporting ATPase"/>
    <property type="match status" value="1"/>
</dbReference>
<evidence type="ECO:0000256" key="7">
    <source>
        <dbReference type="ARBA" id="ARBA00022741"/>
    </source>
</evidence>
<dbReference type="PANTHER" id="PTHR24093:SF369">
    <property type="entry name" value="CALCIUM-TRANSPORTING ATPASE"/>
    <property type="match status" value="1"/>
</dbReference>
<dbReference type="InterPro" id="IPR006408">
    <property type="entry name" value="P-type_ATPase_IIB"/>
</dbReference>
<evidence type="ECO:0000256" key="18">
    <source>
        <dbReference type="SAM" id="MobiDB-lite"/>
    </source>
</evidence>
<evidence type="ECO:0000256" key="8">
    <source>
        <dbReference type="ARBA" id="ARBA00022837"/>
    </source>
</evidence>
<dbReference type="Proteomes" id="UP001408789">
    <property type="component" value="Unassembled WGS sequence"/>
</dbReference>
<feature type="transmembrane region" description="Helical" evidence="17">
    <location>
        <begin position="475"/>
        <end position="501"/>
    </location>
</feature>
<dbReference type="GO" id="GO:0016887">
    <property type="term" value="F:ATP hydrolysis activity"/>
    <property type="evidence" value="ECO:0007669"/>
    <property type="project" value="InterPro"/>
</dbReference>
<comment type="caution">
    <text evidence="17">Lacks conserved residue(s) required for the propagation of feature annotation.</text>
</comment>
<feature type="transmembrane region" description="Helical" evidence="17">
    <location>
        <begin position="271"/>
        <end position="290"/>
    </location>
</feature>
<dbReference type="PROSITE" id="PS00154">
    <property type="entry name" value="ATPASE_E1_E2"/>
    <property type="match status" value="1"/>
</dbReference>
<dbReference type="SUPFAM" id="SSF81665">
    <property type="entry name" value="Calcium ATPase, transmembrane domain M"/>
    <property type="match status" value="1"/>
</dbReference>
<dbReference type="InterPro" id="IPR024750">
    <property type="entry name" value="Ca_ATPase_N_dom"/>
</dbReference>
<dbReference type="InterPro" id="IPR023298">
    <property type="entry name" value="ATPase_P-typ_TM_dom_sf"/>
</dbReference>
<keyword evidence="8 17" id="KW-0106">Calcium</keyword>
<evidence type="ECO:0000259" key="19">
    <source>
        <dbReference type="SMART" id="SM00831"/>
    </source>
</evidence>
<dbReference type="SFLD" id="SFLDS00003">
    <property type="entry name" value="Haloacid_Dehalogenase"/>
    <property type="match status" value="1"/>
</dbReference>
<dbReference type="Pfam" id="PF00689">
    <property type="entry name" value="Cation_ATPase_C"/>
    <property type="match status" value="1"/>
</dbReference>
<dbReference type="Pfam" id="PF00122">
    <property type="entry name" value="E1-E2_ATPase"/>
    <property type="match status" value="1"/>
</dbReference>
<accession>A0AAP0DPN7</accession>
<dbReference type="SMART" id="SM00831">
    <property type="entry name" value="Cation_ATPase_N"/>
    <property type="match status" value="1"/>
</dbReference>
<dbReference type="InterPro" id="IPR018303">
    <property type="entry name" value="ATPase_P-typ_P_site"/>
</dbReference>
<dbReference type="FunFam" id="1.20.5.170:FF:000029">
    <property type="entry name" value="Calcium-transporting ATPase"/>
    <property type="match status" value="1"/>
</dbReference>
<comment type="caution">
    <text evidence="20">The sequence shown here is derived from an EMBL/GenBank/DDBJ whole genome shotgun (WGS) entry which is preliminary data.</text>
</comment>